<gene>
    <name evidence="1" type="ORF">Tci_900395</name>
</gene>
<comment type="caution">
    <text evidence="1">The sequence shown here is derived from an EMBL/GenBank/DDBJ whole genome shotgun (WGS) entry which is preliminary data.</text>
</comment>
<reference evidence="1" key="1">
    <citation type="journal article" date="2019" name="Sci. Rep.">
        <title>Draft genome of Tanacetum cinerariifolium, the natural source of mosquito coil.</title>
        <authorList>
            <person name="Yamashiro T."/>
            <person name="Shiraishi A."/>
            <person name="Satake H."/>
            <person name="Nakayama K."/>
        </authorList>
    </citation>
    <scope>NUCLEOTIDE SEQUENCE</scope>
</reference>
<protein>
    <submittedName>
        <fullName evidence="1">Gnk2-like domain-containing protein</fullName>
    </submittedName>
</protein>
<feature type="non-terminal residue" evidence="1">
    <location>
        <position position="1"/>
    </location>
</feature>
<organism evidence="1">
    <name type="scientific">Tanacetum cinerariifolium</name>
    <name type="common">Dalmatian daisy</name>
    <name type="synonym">Chrysanthemum cinerariifolium</name>
    <dbReference type="NCBI Taxonomy" id="118510"/>
    <lineage>
        <taxon>Eukaryota</taxon>
        <taxon>Viridiplantae</taxon>
        <taxon>Streptophyta</taxon>
        <taxon>Embryophyta</taxon>
        <taxon>Tracheophyta</taxon>
        <taxon>Spermatophyta</taxon>
        <taxon>Magnoliopsida</taxon>
        <taxon>eudicotyledons</taxon>
        <taxon>Gunneridae</taxon>
        <taxon>Pentapetalae</taxon>
        <taxon>asterids</taxon>
        <taxon>campanulids</taxon>
        <taxon>Asterales</taxon>
        <taxon>Asteraceae</taxon>
        <taxon>Asteroideae</taxon>
        <taxon>Anthemideae</taxon>
        <taxon>Anthemidinae</taxon>
        <taxon>Tanacetum</taxon>
    </lineage>
</organism>
<evidence type="ECO:0000313" key="1">
    <source>
        <dbReference type="EMBL" id="GFD28426.1"/>
    </source>
</evidence>
<dbReference type="EMBL" id="BKCJ011385271">
    <property type="protein sequence ID" value="GFD28426.1"/>
    <property type="molecule type" value="Genomic_DNA"/>
</dbReference>
<accession>A0A699V537</accession>
<sequence>IREAQGCCDGDIDVAVMFPACFIRYSNVSFYNDPPAISLPAALPPSSASSPGTTVLLNNEL</sequence>
<dbReference type="AlphaFoldDB" id="A0A699V537"/>
<proteinExistence type="predicted"/>
<name>A0A699V537_TANCI</name>